<evidence type="ECO:0000256" key="4">
    <source>
        <dbReference type="ARBA" id="ARBA00023136"/>
    </source>
</evidence>
<dbReference type="STRING" id="485913.Krac_8397"/>
<evidence type="ECO:0000256" key="2">
    <source>
        <dbReference type="ARBA" id="ARBA00022692"/>
    </source>
</evidence>
<keyword evidence="4 6" id="KW-0472">Membrane</keyword>
<evidence type="ECO:0000256" key="6">
    <source>
        <dbReference type="SAM" id="Phobius"/>
    </source>
</evidence>
<sequence length="265" mass="28562">MSQDPRTDYPGYGGPGQRPPQYNPYPQPGGPQGDYNYGPQGDGSQTLEEPGSLKDDLLRLPKVYWRVLTRPGTQTLTQEATRGQWDLVWIQLLIYAIVTGVIYYINLLLSGGLASLNTQGTGTISLPSTARHVLEMAASLAIIAFIPLAFFIWQSVVLICARMFGGQGHFVQQSHAFLLFWVPLGIISGLLGLILSFLDTVPFLIIAAIFACYQLVLGFFALKAVHRLNTGRAIGAILAPSFILLFFAACALGALGALGSLAYGG</sequence>
<comment type="subcellular location">
    <subcellularLocation>
        <location evidence="1">Membrane</location>
        <topology evidence="1">Multi-pass membrane protein</topology>
    </subcellularLocation>
</comment>
<dbReference type="InterPro" id="IPR006977">
    <property type="entry name" value="Yip1_dom"/>
</dbReference>
<evidence type="ECO:0000259" key="7">
    <source>
        <dbReference type="Pfam" id="PF04893"/>
    </source>
</evidence>
<evidence type="ECO:0000256" key="5">
    <source>
        <dbReference type="SAM" id="MobiDB-lite"/>
    </source>
</evidence>
<dbReference type="Proteomes" id="UP000004508">
    <property type="component" value="Unassembled WGS sequence"/>
</dbReference>
<dbReference type="InParanoid" id="D6TMS3"/>
<name>D6TMS3_KTERA</name>
<keyword evidence="2 6" id="KW-0812">Transmembrane</keyword>
<dbReference type="OrthoDB" id="163298at2"/>
<proteinExistence type="predicted"/>
<gene>
    <name evidence="8" type="ORF">Krac_8397</name>
</gene>
<dbReference type="eggNOG" id="ENOG5034CBF">
    <property type="taxonomic scope" value="Bacteria"/>
</dbReference>
<evidence type="ECO:0000313" key="9">
    <source>
        <dbReference type="Proteomes" id="UP000004508"/>
    </source>
</evidence>
<dbReference type="RefSeq" id="WP_007911916.1">
    <property type="nucleotide sequence ID" value="NZ_ADVG01000002.1"/>
</dbReference>
<keyword evidence="3 6" id="KW-1133">Transmembrane helix</keyword>
<protein>
    <recommendedName>
        <fullName evidence="7">Yip1 domain-containing protein</fullName>
    </recommendedName>
</protein>
<feature type="transmembrane region" description="Helical" evidence="6">
    <location>
        <begin position="234"/>
        <end position="263"/>
    </location>
</feature>
<dbReference type="AlphaFoldDB" id="D6TMS3"/>
<dbReference type="GO" id="GO:0016020">
    <property type="term" value="C:membrane"/>
    <property type="evidence" value="ECO:0007669"/>
    <property type="project" value="UniProtKB-SubCell"/>
</dbReference>
<feature type="transmembrane region" description="Helical" evidence="6">
    <location>
        <begin position="92"/>
        <end position="116"/>
    </location>
</feature>
<dbReference type="Pfam" id="PF04893">
    <property type="entry name" value="Yip1"/>
    <property type="match status" value="1"/>
</dbReference>
<feature type="domain" description="Yip1" evidence="7">
    <location>
        <begin position="65"/>
        <end position="249"/>
    </location>
</feature>
<feature type="transmembrane region" description="Helical" evidence="6">
    <location>
        <begin position="176"/>
        <end position="197"/>
    </location>
</feature>
<feature type="transmembrane region" description="Helical" evidence="6">
    <location>
        <begin position="203"/>
        <end position="222"/>
    </location>
</feature>
<feature type="transmembrane region" description="Helical" evidence="6">
    <location>
        <begin position="136"/>
        <end position="164"/>
    </location>
</feature>
<feature type="region of interest" description="Disordered" evidence="5">
    <location>
        <begin position="1"/>
        <end position="51"/>
    </location>
</feature>
<comment type="caution">
    <text evidence="8">The sequence shown here is derived from an EMBL/GenBank/DDBJ whole genome shotgun (WGS) entry which is preliminary data.</text>
</comment>
<evidence type="ECO:0000256" key="1">
    <source>
        <dbReference type="ARBA" id="ARBA00004141"/>
    </source>
</evidence>
<reference evidence="8 9" key="1">
    <citation type="journal article" date="2011" name="Stand. Genomic Sci.">
        <title>Non-contiguous finished genome sequence and contextual data of the filamentous soil bacterium Ktedonobacter racemifer type strain (SOSP1-21).</title>
        <authorList>
            <person name="Chang Y.J."/>
            <person name="Land M."/>
            <person name="Hauser L."/>
            <person name="Chertkov O."/>
            <person name="Del Rio T.G."/>
            <person name="Nolan M."/>
            <person name="Copeland A."/>
            <person name="Tice H."/>
            <person name="Cheng J.F."/>
            <person name="Lucas S."/>
            <person name="Han C."/>
            <person name="Goodwin L."/>
            <person name="Pitluck S."/>
            <person name="Ivanova N."/>
            <person name="Ovchinikova G."/>
            <person name="Pati A."/>
            <person name="Chen A."/>
            <person name="Palaniappan K."/>
            <person name="Mavromatis K."/>
            <person name="Liolios K."/>
            <person name="Brettin T."/>
            <person name="Fiebig A."/>
            <person name="Rohde M."/>
            <person name="Abt B."/>
            <person name="Goker M."/>
            <person name="Detter J.C."/>
            <person name="Woyke T."/>
            <person name="Bristow J."/>
            <person name="Eisen J.A."/>
            <person name="Markowitz V."/>
            <person name="Hugenholtz P."/>
            <person name="Kyrpides N.C."/>
            <person name="Klenk H.P."/>
            <person name="Lapidus A."/>
        </authorList>
    </citation>
    <scope>NUCLEOTIDE SEQUENCE [LARGE SCALE GENOMIC DNA]</scope>
    <source>
        <strain evidence="9">DSM 44963</strain>
    </source>
</reference>
<keyword evidence="9" id="KW-1185">Reference proteome</keyword>
<dbReference type="EMBL" id="ADVG01000002">
    <property type="protein sequence ID" value="EFH87073.1"/>
    <property type="molecule type" value="Genomic_DNA"/>
</dbReference>
<accession>D6TMS3</accession>
<feature type="compositionally biased region" description="Pro residues" evidence="5">
    <location>
        <begin position="17"/>
        <end position="29"/>
    </location>
</feature>
<evidence type="ECO:0000313" key="8">
    <source>
        <dbReference type="EMBL" id="EFH87073.1"/>
    </source>
</evidence>
<organism evidence="8 9">
    <name type="scientific">Ktedonobacter racemifer DSM 44963</name>
    <dbReference type="NCBI Taxonomy" id="485913"/>
    <lineage>
        <taxon>Bacteria</taxon>
        <taxon>Bacillati</taxon>
        <taxon>Chloroflexota</taxon>
        <taxon>Ktedonobacteria</taxon>
        <taxon>Ktedonobacterales</taxon>
        <taxon>Ktedonobacteraceae</taxon>
        <taxon>Ktedonobacter</taxon>
    </lineage>
</organism>
<evidence type="ECO:0000256" key="3">
    <source>
        <dbReference type="ARBA" id="ARBA00022989"/>
    </source>
</evidence>